<dbReference type="OrthoDB" id="1446321at2"/>
<dbReference type="Proteomes" id="UP000030152">
    <property type="component" value="Unassembled WGS sequence"/>
</dbReference>
<evidence type="ECO:0000313" key="3">
    <source>
        <dbReference type="Proteomes" id="UP000030152"/>
    </source>
</evidence>
<proteinExistence type="predicted"/>
<dbReference type="SUPFAM" id="SSF47413">
    <property type="entry name" value="lambda repressor-like DNA-binding domains"/>
    <property type="match status" value="1"/>
</dbReference>
<dbReference type="eggNOG" id="ENOG502ZP2C">
    <property type="taxonomic scope" value="Bacteria"/>
</dbReference>
<dbReference type="Gene3D" id="1.10.260.40">
    <property type="entry name" value="lambda repressor-like DNA-binding domains"/>
    <property type="match status" value="1"/>
</dbReference>
<dbReference type="SMART" id="SM00530">
    <property type="entry name" value="HTH_XRE"/>
    <property type="match status" value="1"/>
</dbReference>
<dbReference type="CDD" id="cd00093">
    <property type="entry name" value="HTH_XRE"/>
    <property type="match status" value="1"/>
</dbReference>
<evidence type="ECO:0000313" key="2">
    <source>
        <dbReference type="EMBL" id="KGO84785.1"/>
    </source>
</evidence>
<dbReference type="EMBL" id="JRLX01000037">
    <property type="protein sequence ID" value="KGO84785.1"/>
    <property type="molecule type" value="Genomic_DNA"/>
</dbReference>
<organism evidence="2 3">
    <name type="scientific">Flavobacterium rivuli WB 3.3-2 = DSM 21788</name>
    <dbReference type="NCBI Taxonomy" id="1121895"/>
    <lineage>
        <taxon>Bacteria</taxon>
        <taxon>Pseudomonadati</taxon>
        <taxon>Bacteroidota</taxon>
        <taxon>Flavobacteriia</taxon>
        <taxon>Flavobacteriales</taxon>
        <taxon>Flavobacteriaceae</taxon>
        <taxon>Flavobacterium</taxon>
    </lineage>
</organism>
<accession>A0A0A2M917</accession>
<dbReference type="PROSITE" id="PS50943">
    <property type="entry name" value="HTH_CROC1"/>
    <property type="match status" value="1"/>
</dbReference>
<keyword evidence="3" id="KW-1185">Reference proteome</keyword>
<protein>
    <recommendedName>
        <fullName evidence="1">HTH cro/C1-type domain-containing protein</fullName>
    </recommendedName>
</protein>
<dbReference type="InterPro" id="IPR010982">
    <property type="entry name" value="Lambda_DNA-bd_dom_sf"/>
</dbReference>
<dbReference type="STRING" id="1121895.GCA_000378485_03986"/>
<evidence type="ECO:0000259" key="1">
    <source>
        <dbReference type="PROSITE" id="PS50943"/>
    </source>
</evidence>
<dbReference type="InterPro" id="IPR001387">
    <property type="entry name" value="Cro/C1-type_HTH"/>
</dbReference>
<reference evidence="2 3" key="1">
    <citation type="submission" date="2013-09" db="EMBL/GenBank/DDBJ databases">
        <authorList>
            <person name="Zeng Z."/>
            <person name="Chen C."/>
        </authorList>
    </citation>
    <scope>NUCLEOTIDE SEQUENCE [LARGE SCALE GENOMIC DNA]</scope>
    <source>
        <strain evidence="2 3">WB 3.3-2</strain>
    </source>
</reference>
<dbReference type="RefSeq" id="WP_020215164.1">
    <property type="nucleotide sequence ID" value="NZ_JRLX01000037.1"/>
</dbReference>
<comment type="caution">
    <text evidence="2">The sequence shown here is derived from an EMBL/GenBank/DDBJ whole genome shotgun (WGS) entry which is preliminary data.</text>
</comment>
<name>A0A0A2M917_9FLAO</name>
<sequence length="77" mass="8729">MLQLKDKRLIQFGQHVRLIREKLGLSAADVAARSYLSKKDLLLIEQGNKNFGFTTLLELCKGLGLKPDELLSFEIEL</sequence>
<gene>
    <name evidence="2" type="ORF">Q765_19730</name>
</gene>
<feature type="domain" description="HTH cro/C1-type" evidence="1">
    <location>
        <begin position="16"/>
        <end position="70"/>
    </location>
</feature>
<dbReference type="GO" id="GO:0003677">
    <property type="term" value="F:DNA binding"/>
    <property type="evidence" value="ECO:0007669"/>
    <property type="project" value="InterPro"/>
</dbReference>
<dbReference type="Pfam" id="PF13560">
    <property type="entry name" value="HTH_31"/>
    <property type="match status" value="1"/>
</dbReference>
<dbReference type="AlphaFoldDB" id="A0A0A2M917"/>